<evidence type="ECO:0000313" key="1">
    <source>
        <dbReference type="EMBL" id="MFA0809508.1"/>
    </source>
</evidence>
<reference evidence="1 2" key="1">
    <citation type="submission" date="2024-08" db="EMBL/GenBank/DDBJ databases">
        <authorList>
            <person name="Ishaq N."/>
        </authorList>
    </citation>
    <scope>NUCLEOTIDE SEQUENCE [LARGE SCALE GENOMIC DNA]</scope>
    <source>
        <strain evidence="1 2">DSM 18651</strain>
    </source>
</reference>
<evidence type="ECO:0000313" key="2">
    <source>
        <dbReference type="Proteomes" id="UP001569428"/>
    </source>
</evidence>
<organism evidence="1 2">
    <name type="scientific">Microbulbifer epialgicus</name>
    <dbReference type="NCBI Taxonomy" id="393907"/>
    <lineage>
        <taxon>Bacteria</taxon>
        <taxon>Pseudomonadati</taxon>
        <taxon>Pseudomonadota</taxon>
        <taxon>Gammaproteobacteria</taxon>
        <taxon>Cellvibrionales</taxon>
        <taxon>Microbulbiferaceae</taxon>
        <taxon>Microbulbifer</taxon>
    </lineage>
</organism>
<dbReference type="Proteomes" id="UP001569428">
    <property type="component" value="Unassembled WGS sequence"/>
</dbReference>
<keyword evidence="2" id="KW-1185">Reference proteome</keyword>
<sequence length="49" mass="5702">MKITIEDMITEGSLTPKQAYLMGYRWDSIVVGGDALEVRKKWLESQKER</sequence>
<gene>
    <name evidence="1" type="ORF">ACCI49_01130</name>
</gene>
<proteinExistence type="predicted"/>
<dbReference type="RefSeq" id="WP_371837125.1">
    <property type="nucleotide sequence ID" value="NZ_JBGMEK010000001.1"/>
</dbReference>
<name>A0ABV4NVH7_9GAMM</name>
<protein>
    <submittedName>
        <fullName evidence="1">Uncharacterized protein</fullName>
    </submittedName>
</protein>
<comment type="caution">
    <text evidence="1">The sequence shown here is derived from an EMBL/GenBank/DDBJ whole genome shotgun (WGS) entry which is preliminary data.</text>
</comment>
<accession>A0ABV4NVH7</accession>
<dbReference type="EMBL" id="JBGMEK010000001">
    <property type="protein sequence ID" value="MFA0809508.1"/>
    <property type="molecule type" value="Genomic_DNA"/>
</dbReference>